<accession>A0A1F6XEE3</accession>
<reference evidence="2 3" key="1">
    <citation type="journal article" date="2016" name="Nat. Commun.">
        <title>Thousands of microbial genomes shed light on interconnected biogeochemical processes in an aquifer system.</title>
        <authorList>
            <person name="Anantharaman K."/>
            <person name="Brown C.T."/>
            <person name="Hug L.A."/>
            <person name="Sharon I."/>
            <person name="Castelle C.J."/>
            <person name="Probst A.J."/>
            <person name="Thomas B.C."/>
            <person name="Singh A."/>
            <person name="Wilkins M.J."/>
            <person name="Karaoz U."/>
            <person name="Brodie E.L."/>
            <person name="Williams K.H."/>
            <person name="Hubbard S.S."/>
            <person name="Banfield J.F."/>
        </authorList>
    </citation>
    <scope>NUCLEOTIDE SEQUENCE [LARGE SCALE GENOMIC DNA]</scope>
</reference>
<gene>
    <name evidence="2" type="ORF">A2933_01090</name>
</gene>
<feature type="transmembrane region" description="Helical" evidence="1">
    <location>
        <begin position="45"/>
        <end position="61"/>
    </location>
</feature>
<keyword evidence="1" id="KW-0812">Transmembrane</keyword>
<sequence>MENREKLEWSAPEYEEKERSRDWFWALGVIIVTAALTSIIFQNYFFAALIVLGGALLWIFAKRPPEIITYELNNQGLKIKTRLYSYENIKSFWVQNEEKEGKILKPLLFLHTERFFMPIISIPIEKAHAFSLREIFLAKNVPEEEMREHLSEKIMESLGF</sequence>
<dbReference type="AlphaFoldDB" id="A0A1F6XEE3"/>
<proteinExistence type="predicted"/>
<evidence type="ECO:0000256" key="1">
    <source>
        <dbReference type="SAM" id="Phobius"/>
    </source>
</evidence>
<evidence type="ECO:0000313" key="3">
    <source>
        <dbReference type="Proteomes" id="UP000179381"/>
    </source>
</evidence>
<keyword evidence="1" id="KW-1133">Transmembrane helix</keyword>
<dbReference type="Proteomes" id="UP000179381">
    <property type="component" value="Unassembled WGS sequence"/>
</dbReference>
<protein>
    <recommendedName>
        <fullName evidence="4">DUF5673 domain-containing protein</fullName>
    </recommendedName>
</protein>
<evidence type="ECO:0000313" key="2">
    <source>
        <dbReference type="EMBL" id="OGI92486.1"/>
    </source>
</evidence>
<dbReference type="EMBL" id="MFVH01000009">
    <property type="protein sequence ID" value="OGI92486.1"/>
    <property type="molecule type" value="Genomic_DNA"/>
</dbReference>
<evidence type="ECO:0008006" key="4">
    <source>
        <dbReference type="Google" id="ProtNLM"/>
    </source>
</evidence>
<keyword evidence="1" id="KW-0472">Membrane</keyword>
<organism evidence="2 3">
    <name type="scientific">Candidatus Nomurabacteria bacterium RIFCSPLOWO2_01_FULL_46_18</name>
    <dbReference type="NCBI Taxonomy" id="1801783"/>
    <lineage>
        <taxon>Bacteria</taxon>
        <taxon>Candidatus Nomuraibacteriota</taxon>
    </lineage>
</organism>
<feature type="transmembrane region" description="Helical" evidence="1">
    <location>
        <begin position="23"/>
        <end position="39"/>
    </location>
</feature>
<name>A0A1F6XEE3_9BACT</name>
<comment type="caution">
    <text evidence="2">The sequence shown here is derived from an EMBL/GenBank/DDBJ whole genome shotgun (WGS) entry which is preliminary data.</text>
</comment>